<dbReference type="InterPro" id="IPR019734">
    <property type="entry name" value="TPR_rpt"/>
</dbReference>
<dbReference type="EMBL" id="JAUSUV010000012">
    <property type="protein sequence ID" value="MDQ0418442.1"/>
    <property type="molecule type" value="Genomic_DNA"/>
</dbReference>
<comment type="caution">
    <text evidence="3">The sequence shown here is derived from an EMBL/GenBank/DDBJ whole genome shotgun (WGS) entry which is preliminary data.</text>
</comment>
<evidence type="ECO:0000313" key="3">
    <source>
        <dbReference type="EMBL" id="MDQ0418442.1"/>
    </source>
</evidence>
<keyword evidence="1" id="KW-0802">TPR repeat</keyword>
<name>A0AAJ1TL10_9BACL</name>
<dbReference type="Gene3D" id="1.25.40.10">
    <property type="entry name" value="Tetratricopeptide repeat domain"/>
    <property type="match status" value="2"/>
</dbReference>
<dbReference type="PROSITE" id="PS50943">
    <property type="entry name" value="HTH_CROC1"/>
    <property type="match status" value="1"/>
</dbReference>
<evidence type="ECO:0000256" key="1">
    <source>
        <dbReference type="PROSITE-ProRule" id="PRU00339"/>
    </source>
</evidence>
<dbReference type="InterPro" id="IPR001387">
    <property type="entry name" value="Cro/C1-type_HTH"/>
</dbReference>
<dbReference type="InterPro" id="IPR011990">
    <property type="entry name" value="TPR-like_helical_dom_sf"/>
</dbReference>
<dbReference type="Proteomes" id="UP001238450">
    <property type="component" value="Unassembled WGS sequence"/>
</dbReference>
<accession>A0AAJ1TL10</accession>
<organism evidence="3 4">
    <name type="scientific">Croceifilum oryzae</name>
    <dbReference type="NCBI Taxonomy" id="1553429"/>
    <lineage>
        <taxon>Bacteria</taxon>
        <taxon>Bacillati</taxon>
        <taxon>Bacillota</taxon>
        <taxon>Bacilli</taxon>
        <taxon>Bacillales</taxon>
        <taxon>Thermoactinomycetaceae</taxon>
        <taxon>Croceifilum</taxon>
    </lineage>
</organism>
<proteinExistence type="predicted"/>
<dbReference type="InterPro" id="IPR010982">
    <property type="entry name" value="Lambda_DNA-bd_dom_sf"/>
</dbReference>
<dbReference type="SUPFAM" id="SSF47413">
    <property type="entry name" value="lambda repressor-like DNA-binding domains"/>
    <property type="match status" value="1"/>
</dbReference>
<dbReference type="PROSITE" id="PS50005">
    <property type="entry name" value="TPR"/>
    <property type="match status" value="1"/>
</dbReference>
<feature type="domain" description="HTH cro/C1-type" evidence="2">
    <location>
        <begin position="25"/>
        <end position="78"/>
    </location>
</feature>
<sequence>MKIYRIDPKLDKLIQSNLKEIGMLIRKLRNEKGLRLIDLGDLQASTSTISNLERSKGNHKSETAVHLFDKLGVSAEDIPTILERERASIYLIDFQLQSTEAFLRLGQTEKALHELEQIEIYDFHYLAPKYYYFNGRCMKSKKQWDQAEKFFRHAIDLLVDATNKEDNIEAACYLELAYSKHHNNELAEALDLTKKGISAFVSGGDRQHNFHSLLLNQSILCSKLNLYPEGILALNQLETFLDLIKDSTTILKYYWLKAEYAKEYGDSKEALRFAQKGLELAGMSESFSMFMEFWLWIGDCLASLGKFSEAEVRFKKALEFEHSMIETRTLISVNLRIGTLYLKEEMWDKAEPFATTARELSITQNDAPNLFVALLLSGDIEIGLGNHSSAVKYYEQAQVIAHRYHYIELEIQAWTQLAKCWEPVNLEQFQYCAGQAFKLQNSTILKGD</sequence>
<dbReference type="RefSeq" id="WP_307254161.1">
    <property type="nucleotide sequence ID" value="NZ_JAUSUV010000012.1"/>
</dbReference>
<dbReference type="AlphaFoldDB" id="A0AAJ1TL10"/>
<dbReference type="SMART" id="SM00530">
    <property type="entry name" value="HTH_XRE"/>
    <property type="match status" value="1"/>
</dbReference>
<dbReference type="CDD" id="cd00093">
    <property type="entry name" value="HTH_XRE"/>
    <property type="match status" value="1"/>
</dbReference>
<evidence type="ECO:0000313" key="4">
    <source>
        <dbReference type="Proteomes" id="UP001238450"/>
    </source>
</evidence>
<dbReference type="SUPFAM" id="SSF48452">
    <property type="entry name" value="TPR-like"/>
    <property type="match status" value="2"/>
</dbReference>
<dbReference type="SMART" id="SM00028">
    <property type="entry name" value="TPR"/>
    <property type="match status" value="6"/>
</dbReference>
<evidence type="ECO:0000259" key="2">
    <source>
        <dbReference type="PROSITE" id="PS50943"/>
    </source>
</evidence>
<protein>
    <submittedName>
        <fullName evidence="3">Tetratricopeptide (TPR) repeat protein</fullName>
    </submittedName>
</protein>
<dbReference type="Gene3D" id="1.10.260.40">
    <property type="entry name" value="lambda repressor-like DNA-binding domains"/>
    <property type="match status" value="1"/>
</dbReference>
<gene>
    <name evidence="3" type="ORF">J2Z48_002634</name>
</gene>
<dbReference type="Pfam" id="PF13181">
    <property type="entry name" value="TPR_8"/>
    <property type="match status" value="1"/>
</dbReference>
<keyword evidence="4" id="KW-1185">Reference proteome</keyword>
<reference evidence="3 4" key="1">
    <citation type="submission" date="2023-07" db="EMBL/GenBank/DDBJ databases">
        <title>Genomic Encyclopedia of Type Strains, Phase IV (KMG-IV): sequencing the most valuable type-strain genomes for metagenomic binning, comparative biology and taxonomic classification.</title>
        <authorList>
            <person name="Goeker M."/>
        </authorList>
    </citation>
    <scope>NUCLEOTIDE SEQUENCE [LARGE SCALE GENOMIC DNA]</scope>
    <source>
        <strain evidence="3 4">DSM 46876</strain>
    </source>
</reference>
<feature type="repeat" description="TPR" evidence="1">
    <location>
        <begin position="291"/>
        <end position="324"/>
    </location>
</feature>
<dbReference type="GO" id="GO:0003677">
    <property type="term" value="F:DNA binding"/>
    <property type="evidence" value="ECO:0007669"/>
    <property type="project" value="InterPro"/>
</dbReference>